<evidence type="ECO:0000256" key="2">
    <source>
        <dbReference type="SAM" id="SignalP"/>
    </source>
</evidence>
<protein>
    <submittedName>
        <fullName evidence="4 5">Glutenin, high molecular weight subunit PW212-like</fullName>
    </submittedName>
</protein>
<dbReference type="OrthoDB" id="7394561at2759"/>
<sequence length="556" mass="64181">MLGIVFTVLSVSVACHADIHNSSSEPMRLFPPPPPSRRMSSNLVDKLRRQLMRDNYDYQNGNSNERRKQNATRSDAAAAGSAEQRMQGNLYVPDQPEQPEQFKQAEPLQEPAQFEQPEQFEQPQDGEPPQREPPPQREAPLHRPQRQQWQRGHRFEQRKRYDRPQQKQTGDWPRYQDGAPPTDQRDDRDYSPDSHGNPTHLNKRRDALDDGFVNQMQVAPVGQRYRKRQQQRRGQGGGGYMREEGPTPPIDLDETDTPLKNEPHDNPENVDQPEQQNEREVHDASEQQNEHEVHDAPDQQDNAEQHEHSDQQDHPEQQNDQASDYSDAKRQRQAVYDEFAGRGNKQPQRGGRPTGPPPQNKRDHQISNKDLLYYMDDKQLRRNNIASDYQSFSAENESDEQNSIDNSTHTNRAHVNASRVTPGGLAPGRAGPHRANFSYVYANGTKLNVGRRMDMEVNATVRPRLDHTKRTFVVTVAGANVTYKLLTLKSHDQRRSGSRRFLEERAPHSVALISLDKAPLPAFRLPRMRRQYMHEPHDHRNPLDDVMPHHRHPSHH</sequence>
<feature type="compositionally biased region" description="Basic and acidic residues" evidence="1">
    <location>
        <begin position="276"/>
        <end position="317"/>
    </location>
</feature>
<keyword evidence="3" id="KW-1185">Reference proteome</keyword>
<reference evidence="4 5" key="1">
    <citation type="submission" date="2025-04" db="UniProtKB">
        <authorList>
            <consortium name="RefSeq"/>
        </authorList>
    </citation>
    <scope>IDENTIFICATION</scope>
    <source>
        <strain evidence="4 5">Ishihara</strain>
        <tissue evidence="4 5">Whole body</tissue>
    </source>
</reference>
<feature type="compositionally biased region" description="Basic and acidic residues" evidence="1">
    <location>
        <begin position="535"/>
        <end position="548"/>
    </location>
</feature>
<dbReference type="RefSeq" id="XP_022828729.1">
    <property type="nucleotide sequence ID" value="XM_022972961.1"/>
</dbReference>
<feature type="signal peptide" evidence="2">
    <location>
        <begin position="1"/>
        <end position="17"/>
    </location>
</feature>
<evidence type="ECO:0000256" key="1">
    <source>
        <dbReference type="SAM" id="MobiDB-lite"/>
    </source>
</evidence>
<keyword evidence="2" id="KW-0732">Signal</keyword>
<dbReference type="RefSeq" id="XP_022828727.1">
    <property type="nucleotide sequence ID" value="XM_022972959.1"/>
</dbReference>
<evidence type="ECO:0000313" key="4">
    <source>
        <dbReference type="RefSeq" id="XP_022828727.1"/>
    </source>
</evidence>
<feature type="compositionally biased region" description="Low complexity" evidence="1">
    <location>
        <begin position="104"/>
        <end position="127"/>
    </location>
</feature>
<dbReference type="AlphaFoldDB" id="A0A9J7EHS4"/>
<feature type="compositionally biased region" description="Basic and acidic residues" evidence="1">
    <location>
        <begin position="183"/>
        <end position="192"/>
    </location>
</feature>
<feature type="compositionally biased region" description="Basic and acidic residues" evidence="1">
    <location>
        <begin position="257"/>
        <end position="267"/>
    </location>
</feature>
<proteinExistence type="predicted"/>
<feature type="region of interest" description="Disordered" evidence="1">
    <location>
        <begin position="393"/>
        <end position="434"/>
    </location>
</feature>
<feature type="compositionally biased region" description="Low complexity" evidence="1">
    <location>
        <begin position="71"/>
        <end position="82"/>
    </location>
</feature>
<evidence type="ECO:0000313" key="3">
    <source>
        <dbReference type="Proteomes" id="UP000301870"/>
    </source>
</evidence>
<name>A0A9J7EHS4_SPOLT</name>
<dbReference type="RefSeq" id="XP_022828728.1">
    <property type="nucleotide sequence ID" value="XM_022972960.1"/>
</dbReference>
<dbReference type="Proteomes" id="UP000301870">
    <property type="component" value="Chromosome 26"/>
</dbReference>
<evidence type="ECO:0000313" key="6">
    <source>
        <dbReference type="RefSeq" id="XP_022828729.1"/>
    </source>
</evidence>
<feature type="region of interest" description="Disordered" evidence="1">
    <location>
        <begin position="535"/>
        <end position="556"/>
    </location>
</feature>
<feature type="region of interest" description="Disordered" evidence="1">
    <location>
        <begin position="57"/>
        <end position="367"/>
    </location>
</feature>
<accession>A0A9J7EHS4</accession>
<dbReference type="KEGG" id="sliu:111358073"/>
<dbReference type="GeneID" id="111358073"/>
<feature type="compositionally biased region" description="Basic and acidic residues" evidence="1">
    <location>
        <begin position="153"/>
        <end position="165"/>
    </location>
</feature>
<feature type="chain" id="PRO_5044698607" evidence="2">
    <location>
        <begin position="18"/>
        <end position="556"/>
    </location>
</feature>
<organism evidence="3 4">
    <name type="scientific">Spodoptera litura</name>
    <name type="common">Asian cotton leafworm</name>
    <dbReference type="NCBI Taxonomy" id="69820"/>
    <lineage>
        <taxon>Eukaryota</taxon>
        <taxon>Metazoa</taxon>
        <taxon>Ecdysozoa</taxon>
        <taxon>Arthropoda</taxon>
        <taxon>Hexapoda</taxon>
        <taxon>Insecta</taxon>
        <taxon>Pterygota</taxon>
        <taxon>Neoptera</taxon>
        <taxon>Endopterygota</taxon>
        <taxon>Lepidoptera</taxon>
        <taxon>Glossata</taxon>
        <taxon>Ditrysia</taxon>
        <taxon>Noctuoidea</taxon>
        <taxon>Noctuidae</taxon>
        <taxon>Amphipyrinae</taxon>
        <taxon>Spodoptera</taxon>
    </lineage>
</organism>
<gene>
    <name evidence="4 5 6" type="primary">LOC111358073</name>
</gene>
<evidence type="ECO:0000313" key="5">
    <source>
        <dbReference type="RefSeq" id="XP_022828728.1"/>
    </source>
</evidence>